<dbReference type="GO" id="GO:0006974">
    <property type="term" value="P:DNA damage response"/>
    <property type="evidence" value="ECO:0000318"/>
    <property type="project" value="GO_Central"/>
</dbReference>
<sequence>MVALVHGRPPYKQLTSLGKGLIHFEKESFGEALACLSVCETNTDEVPNSHKAAVDRMIGRCLSKKGRHHTAIQGSAKLWSTAPPWTPCSTLHWEFEHQGKTSVDFTLLRSLIQYNIAERRKAELGTNTRWVRPYQYNIAERRKAKLGTNTRWVRPYQYNIAERRKAELGTNTRWVQPYQYNIAERRKAELGTNTRWVRPYQYNIAERRKAELGTNTRWVRPYQYNIAERRKAELGTNTRWVQPYQYNIAERRKAELGTNTRWVRPYQYNIAERRKAKLGTNTRWVRPYQYNIAERRKAELGTNTRWVRPYQYNIAERRKAELGTNTRWVRPYQYNIAERRKAELGTNTRWVRPYQYNIAERRKAELGTNTRWVRPYQYNIAERRKAELGTNTRWVRPYQYNIAERRKAKLGTNTRLDVSDMELALYKAWSLWQMELPLPSLECLHRFEEAANAFLDVLVSLADQPISEKPVLSTLCFPPMQLLYRDCALALLCARRYEDCLTICDHISESYTDRTEVAESENSMAETASGVKRSRIPSTDSTADYRDGRLDVSDMELALYKAWSLWQMELPLPSLECLHRLLQTLDGLKLSPLDKEYTQRTKRRKLDSSEQGGVDDGDHMDKHTAVRHVKAQAHLCRALVMQSLQQDKDSLEELTESLTWHPDSTASLYHHTALLFKFDRGIEAARNWLTHRGLVTNDQPQLGVSGPFFSSTTGIPESLWISEHQIKQMDTLALQPHK</sequence>
<dbReference type="AlphaFoldDB" id="A7SC69"/>
<proteinExistence type="predicted"/>
<dbReference type="Proteomes" id="UP000001593">
    <property type="component" value="Unassembled WGS sequence"/>
</dbReference>
<reference evidence="2 3" key="1">
    <citation type="journal article" date="2007" name="Science">
        <title>Sea anemone genome reveals ancestral eumetazoan gene repertoire and genomic organization.</title>
        <authorList>
            <person name="Putnam N.H."/>
            <person name="Srivastava M."/>
            <person name="Hellsten U."/>
            <person name="Dirks B."/>
            <person name="Chapman J."/>
            <person name="Salamov A."/>
            <person name="Terry A."/>
            <person name="Shapiro H."/>
            <person name="Lindquist E."/>
            <person name="Kapitonov V.V."/>
            <person name="Jurka J."/>
            <person name="Genikhovich G."/>
            <person name="Grigoriev I.V."/>
            <person name="Lucas S.M."/>
            <person name="Steele R.E."/>
            <person name="Finnerty J.R."/>
            <person name="Technau U."/>
            <person name="Martindale M.Q."/>
            <person name="Rokhsar D.S."/>
        </authorList>
    </citation>
    <scope>NUCLEOTIDE SEQUENCE [LARGE SCALE GENOMIC DNA]</scope>
    <source>
        <strain evidence="3">CH2 X CH6</strain>
    </source>
</reference>
<accession>A7SC69</accession>
<dbReference type="EMBL" id="DS469621">
    <property type="protein sequence ID" value="EDO38689.1"/>
    <property type="molecule type" value="Genomic_DNA"/>
</dbReference>
<protein>
    <submittedName>
        <fullName evidence="2">Uncharacterized protein</fullName>
    </submittedName>
</protein>
<dbReference type="InParanoid" id="A7SC69"/>
<evidence type="ECO:0000256" key="1">
    <source>
        <dbReference type="SAM" id="MobiDB-lite"/>
    </source>
</evidence>
<dbReference type="GO" id="GO:0043240">
    <property type="term" value="C:Fanconi anaemia nuclear complex"/>
    <property type="evidence" value="ECO:0000318"/>
    <property type="project" value="GO_Central"/>
</dbReference>
<dbReference type="PANTHER" id="PTHR15254">
    <property type="entry name" value="FANCONI ANEMIA GROUP G PROTEIN FAMILY MEMBER"/>
    <property type="match status" value="1"/>
</dbReference>
<dbReference type="STRING" id="45351.A7SC69"/>
<name>A7SC69_NEMVE</name>
<dbReference type="PANTHER" id="PTHR15254:SF2">
    <property type="entry name" value="FANCONI ANEMIA GROUP G PROTEIN"/>
    <property type="match status" value="1"/>
</dbReference>
<gene>
    <name evidence="2" type="ORF">NEMVEDRAFT_v1g244247</name>
</gene>
<feature type="region of interest" description="Disordered" evidence="1">
    <location>
        <begin position="599"/>
        <end position="619"/>
    </location>
</feature>
<keyword evidence="3" id="KW-1185">Reference proteome</keyword>
<dbReference type="HOGENOM" id="CLU_376133_0_0_1"/>
<dbReference type="InterPro" id="IPR039684">
    <property type="entry name" value="FANCG"/>
</dbReference>
<dbReference type="GO" id="GO:0036297">
    <property type="term" value="P:interstrand cross-link repair"/>
    <property type="evidence" value="ECO:0007669"/>
    <property type="project" value="InterPro"/>
</dbReference>
<evidence type="ECO:0000313" key="2">
    <source>
        <dbReference type="EMBL" id="EDO38689.1"/>
    </source>
</evidence>
<evidence type="ECO:0000313" key="3">
    <source>
        <dbReference type="Proteomes" id="UP000001593"/>
    </source>
</evidence>
<feature type="region of interest" description="Disordered" evidence="1">
    <location>
        <begin position="519"/>
        <end position="539"/>
    </location>
</feature>
<dbReference type="eggNOG" id="ENOG502ST7K">
    <property type="taxonomic scope" value="Eukaryota"/>
</dbReference>
<organism evidence="2 3">
    <name type="scientific">Nematostella vectensis</name>
    <name type="common">Starlet sea anemone</name>
    <dbReference type="NCBI Taxonomy" id="45351"/>
    <lineage>
        <taxon>Eukaryota</taxon>
        <taxon>Metazoa</taxon>
        <taxon>Cnidaria</taxon>
        <taxon>Anthozoa</taxon>
        <taxon>Hexacorallia</taxon>
        <taxon>Actiniaria</taxon>
        <taxon>Edwardsiidae</taxon>
        <taxon>Nematostella</taxon>
    </lineage>
</organism>